<feature type="region of interest" description="Disordered" evidence="1">
    <location>
        <begin position="48"/>
        <end position="72"/>
    </location>
</feature>
<dbReference type="EMBL" id="CAKOGL010000029">
    <property type="protein sequence ID" value="CAH2106728.1"/>
    <property type="molecule type" value="Genomic_DNA"/>
</dbReference>
<organism evidence="2 3">
    <name type="scientific">Euphydryas editha</name>
    <name type="common">Edith's checkerspot</name>
    <dbReference type="NCBI Taxonomy" id="104508"/>
    <lineage>
        <taxon>Eukaryota</taxon>
        <taxon>Metazoa</taxon>
        <taxon>Ecdysozoa</taxon>
        <taxon>Arthropoda</taxon>
        <taxon>Hexapoda</taxon>
        <taxon>Insecta</taxon>
        <taxon>Pterygota</taxon>
        <taxon>Neoptera</taxon>
        <taxon>Endopterygota</taxon>
        <taxon>Lepidoptera</taxon>
        <taxon>Glossata</taxon>
        <taxon>Ditrysia</taxon>
        <taxon>Papilionoidea</taxon>
        <taxon>Nymphalidae</taxon>
        <taxon>Nymphalinae</taxon>
        <taxon>Euphydryas</taxon>
    </lineage>
</organism>
<evidence type="ECO:0000313" key="3">
    <source>
        <dbReference type="Proteomes" id="UP001153954"/>
    </source>
</evidence>
<name>A0AAU9V8Z6_EUPED</name>
<evidence type="ECO:0008006" key="4">
    <source>
        <dbReference type="Google" id="ProtNLM"/>
    </source>
</evidence>
<comment type="caution">
    <text evidence="2">The sequence shown here is derived from an EMBL/GenBank/DDBJ whole genome shotgun (WGS) entry which is preliminary data.</text>
</comment>
<sequence length="72" mass="8101">MSNVHVVPTLISVEDSTLEVVDKYIYLGQNVQLGKRNVGRPSARWTDDLRKDAGSDSEGEAYVQQWTSNGRY</sequence>
<gene>
    <name evidence="2" type="ORF">EEDITHA_LOCUS20824</name>
</gene>
<protein>
    <recommendedName>
        <fullName evidence="4">MHC class I antigen</fullName>
    </recommendedName>
</protein>
<accession>A0AAU9V8Z6</accession>
<evidence type="ECO:0000256" key="1">
    <source>
        <dbReference type="SAM" id="MobiDB-lite"/>
    </source>
</evidence>
<keyword evidence="3" id="KW-1185">Reference proteome</keyword>
<proteinExistence type="predicted"/>
<reference evidence="2" key="1">
    <citation type="submission" date="2022-03" db="EMBL/GenBank/DDBJ databases">
        <authorList>
            <person name="Tunstrom K."/>
        </authorList>
    </citation>
    <scope>NUCLEOTIDE SEQUENCE</scope>
</reference>
<dbReference type="AlphaFoldDB" id="A0AAU9V8Z6"/>
<evidence type="ECO:0000313" key="2">
    <source>
        <dbReference type="EMBL" id="CAH2106728.1"/>
    </source>
</evidence>
<dbReference type="Proteomes" id="UP001153954">
    <property type="component" value="Unassembled WGS sequence"/>
</dbReference>